<feature type="compositionally biased region" description="Low complexity" evidence="5">
    <location>
        <begin position="1315"/>
        <end position="1331"/>
    </location>
</feature>
<dbReference type="Pfam" id="PF03999">
    <property type="entry name" value="MAP65_ASE1"/>
    <property type="match status" value="1"/>
</dbReference>
<dbReference type="GO" id="GO:0005737">
    <property type="term" value="C:cytoplasm"/>
    <property type="evidence" value="ECO:0007669"/>
    <property type="project" value="TreeGrafter"/>
</dbReference>
<evidence type="ECO:0000256" key="3">
    <source>
        <dbReference type="PROSITE-ProRule" id="PRU00339"/>
    </source>
</evidence>
<feature type="coiled-coil region" evidence="4">
    <location>
        <begin position="762"/>
        <end position="796"/>
    </location>
</feature>
<comment type="caution">
    <text evidence="6">The sequence shown here is derived from an EMBL/GenBank/DDBJ whole genome shotgun (WGS) entry which is preliminary data.</text>
</comment>
<evidence type="ECO:0000256" key="2">
    <source>
        <dbReference type="ARBA" id="ARBA00022803"/>
    </source>
</evidence>
<dbReference type="InterPro" id="IPR019734">
    <property type="entry name" value="TPR_rpt"/>
</dbReference>
<feature type="region of interest" description="Disordered" evidence="5">
    <location>
        <begin position="1302"/>
        <end position="1347"/>
    </location>
</feature>
<dbReference type="PROSITE" id="PS50005">
    <property type="entry name" value="TPR"/>
    <property type="match status" value="1"/>
</dbReference>
<accession>A0A8J4UHC8</accession>
<dbReference type="PANTHER" id="PTHR16091">
    <property type="entry name" value="TTC17 PROTEIN"/>
    <property type="match status" value="1"/>
</dbReference>
<keyword evidence="4" id="KW-0175">Coiled coil</keyword>
<dbReference type="OrthoDB" id="2115703at2759"/>
<dbReference type="Proteomes" id="UP000727407">
    <property type="component" value="Unassembled WGS sequence"/>
</dbReference>
<feature type="coiled-coil region" evidence="4">
    <location>
        <begin position="379"/>
        <end position="409"/>
    </location>
</feature>
<dbReference type="SUPFAM" id="SSF48452">
    <property type="entry name" value="TPR-like"/>
    <property type="match status" value="1"/>
</dbReference>
<dbReference type="Pfam" id="PF07719">
    <property type="entry name" value="TPR_2"/>
    <property type="match status" value="1"/>
</dbReference>
<dbReference type="EMBL" id="QNUK01000031">
    <property type="protein sequence ID" value="KAF5906576.1"/>
    <property type="molecule type" value="Genomic_DNA"/>
</dbReference>
<evidence type="ECO:0000256" key="4">
    <source>
        <dbReference type="SAM" id="Coils"/>
    </source>
</evidence>
<dbReference type="InterPro" id="IPR011990">
    <property type="entry name" value="TPR-like_helical_dom_sf"/>
</dbReference>
<dbReference type="InterPro" id="IPR013105">
    <property type="entry name" value="TPR_2"/>
</dbReference>
<dbReference type="GO" id="GO:0044782">
    <property type="term" value="P:cilium organization"/>
    <property type="evidence" value="ECO:0007669"/>
    <property type="project" value="TreeGrafter"/>
</dbReference>
<keyword evidence="1" id="KW-0677">Repeat</keyword>
<keyword evidence="2 3" id="KW-0802">TPR repeat</keyword>
<keyword evidence="7" id="KW-1185">Reference proteome</keyword>
<evidence type="ECO:0000313" key="7">
    <source>
        <dbReference type="Proteomes" id="UP000727407"/>
    </source>
</evidence>
<dbReference type="InterPro" id="IPR052630">
    <property type="entry name" value="TTC17"/>
</dbReference>
<dbReference type="SMART" id="SM00028">
    <property type="entry name" value="TPR"/>
    <property type="match status" value="7"/>
</dbReference>
<reference evidence="6" key="1">
    <citation type="submission" date="2020-07" db="EMBL/GenBank/DDBJ databases">
        <title>Clarias magur genome sequencing, assembly and annotation.</title>
        <authorList>
            <person name="Kushwaha B."/>
            <person name="Kumar R."/>
            <person name="Das P."/>
            <person name="Joshi C.G."/>
            <person name="Kumar D."/>
            <person name="Nagpure N.S."/>
            <person name="Pandey M."/>
            <person name="Agarwal S."/>
            <person name="Srivastava S."/>
            <person name="Singh M."/>
            <person name="Sahoo L."/>
            <person name="Jayasankar P."/>
            <person name="Meher P.K."/>
            <person name="Koringa P.G."/>
            <person name="Iquebal M.A."/>
            <person name="Das S.P."/>
            <person name="Bit A."/>
            <person name="Patnaik S."/>
            <person name="Patel N."/>
            <person name="Shah T.M."/>
            <person name="Hinsu A."/>
            <person name="Jena J.K."/>
        </authorList>
    </citation>
    <scope>NUCLEOTIDE SEQUENCE</scope>
    <source>
        <strain evidence="6">CIFAMagur01</strain>
        <tissue evidence="6">Testis</tissue>
    </source>
</reference>
<dbReference type="GO" id="GO:0030041">
    <property type="term" value="P:actin filament polymerization"/>
    <property type="evidence" value="ECO:0007669"/>
    <property type="project" value="TreeGrafter"/>
</dbReference>
<gene>
    <name evidence="6" type="primary">ttc17</name>
    <name evidence="6" type="ORF">DAT39_003722</name>
</gene>
<dbReference type="PANTHER" id="PTHR16091:SF1">
    <property type="entry name" value="TETRATRICOPEPTIDE REPEAT PROTEIN 17"/>
    <property type="match status" value="1"/>
</dbReference>
<dbReference type="FunFam" id="1.25.40.10:FF:000061">
    <property type="entry name" value="Tetratricopeptide repeat domain 17"/>
    <property type="match status" value="1"/>
</dbReference>
<dbReference type="Gene3D" id="1.20.58.1520">
    <property type="match status" value="1"/>
</dbReference>
<evidence type="ECO:0000256" key="5">
    <source>
        <dbReference type="SAM" id="MobiDB-lite"/>
    </source>
</evidence>
<name>A0A8J4UHC8_CLAMG</name>
<proteinExistence type="predicted"/>
<evidence type="ECO:0000256" key="1">
    <source>
        <dbReference type="ARBA" id="ARBA00022737"/>
    </source>
</evidence>
<sequence length="1548" mass="176753">MMISEEESLRKRLMTSIETCRKELDKVCMELQLPPYQEERGNTMLQQEKDIRTCLEVKLKEKGQRMQTLKSLIEEDQDLCDILCLEPFSISASAVPSLEQLESFRQHIAQLTAEKEQRHKKFVELKKKIILCMDDLDQLPETSFEKDLVCEEEEAFCLSKDNIDSLKVLLHQLECRKAENEHMCETYREKIRELWDRLNISQEDRDSVAEHMIMSKKRNMEALHAEVKHLEELKRQNIQDLTKAIREEITMFWDKCFYSTDQRQAFLPYHDDDFNEELLNSHESEIQHLKQHYEDHKGLFEGVHKWEESWRRFLELEKNATDPTRFTNRGGNLLKEEKQRSDLLKSLPKLEMKLKGQIEQWEQEQGREFLVQGQKFMQFVSEQWELHRLEKEREKQERQLKKNKQTEEDMLYGTVVRSPTKRRFLGSMTPCKTRKLNATSSTSTGTSNSTMRSVFCGTVCHSPVSRPPISASKVDSPLNLKHPHHLVLFMQQETRVNYLKKLEKQLVAQKIHIEENEDRDTGLEQRHYKEDADCVTAKVPLGDLDLYDGTFISLESKGINPEDYVDYMSPVPSDLEKPDCAEILELPYSIHAYQHLRGVQVKINLTSPLLSKDDPIFDSLTHKLGHRMDEVGHRIHQGLLRNSSSWVLYNLASFYWRMKNEPRRAVDCVIRALHYSPRQHKDVALVNLANILHRAHFSADAAILAHAALDQTTDLFTSHYTLGNIYAMLGEYNHSVLCYEQALQAQPGFEQALRRKHAVLCQQKLEQRLEAQHRSLQRTLNELKEYQKQHDHYLRQQSMLDKHKLIQEEQILRNIIHETQMAKEAQLGNHQMCHLGQQQYSLSCPFDLPVRYHRGDLFENVHYIQFGEEVSVASSVALVSEPSTNESRSPQPYFTVSGGDVLAAHWFKESSNAETHSVLWPRSSECAQRFPSVPSADLLPTFFLPPESHGLRGKSSLYMNRSPPVTVETPDCSVKAQPLPGDPLTSVAWALLGKQLPDLNATQVLLKRSDAWTMEQTGAMIASTLEKMSVPRWLVQNEAGLFWRAQGNGTRALQCLRQALHSAPPQHKNVPLVNTANLLLHYGLHHEAQQLLQQAMEINNSEPHTLLSMVSVQLSRGNLTGALTLFRHALSLSGSCVQCRTSLPLLRCLQFYPFLYKLQHHPCPHGSGCERVDDIEVEDWESEERQETGNADAMPEPALKDSIMFEKVVVDSNGSGEVGQQERGEDKKGGLEGEEQWQLHEELMGALDVSGKRGDLRGIRVLKNDRVMGAGSDGACFGNCEDDDGAEWITFQVKRMRKPKAEVSENWAGEEDSSQSDSSASPSVLEISGPTLPSPGPSGRWKDYSSLGWPGPEECQRTRRVDLTTVASTWLAVSAKNIDITEHIDFATPLQEPAAEPVCNANLPASMHTLDHLGGVANRGSIHYTGESQLKEVLQNLGKDKFLPQSFEQVGTRLAKVLEKNQTSWVLSSMAALYWRVKGQGRKAIDCLRQALNSAPHHMKDVPLISLANIFQNARLWEDALTVARMAVEIAPHFVVNHFTLANVYIAM</sequence>
<feature type="repeat" description="TPR" evidence="3">
    <location>
        <begin position="716"/>
        <end position="749"/>
    </location>
</feature>
<feature type="coiled-coil region" evidence="4">
    <location>
        <begin position="170"/>
        <end position="233"/>
    </location>
</feature>
<dbReference type="GO" id="GO:0015629">
    <property type="term" value="C:actin cytoskeleton"/>
    <property type="evidence" value="ECO:0007669"/>
    <property type="project" value="TreeGrafter"/>
</dbReference>
<dbReference type="Gene3D" id="1.25.40.10">
    <property type="entry name" value="Tetratricopeptide repeat domain"/>
    <property type="match status" value="3"/>
</dbReference>
<evidence type="ECO:0000313" key="6">
    <source>
        <dbReference type="EMBL" id="KAF5906576.1"/>
    </source>
</evidence>
<protein>
    <submittedName>
        <fullName evidence="6">Tetratricopeptide repeat protein 17</fullName>
    </submittedName>
</protein>
<feature type="non-terminal residue" evidence="6">
    <location>
        <position position="1548"/>
    </location>
</feature>
<organism evidence="6 7">
    <name type="scientific">Clarias magur</name>
    <name type="common">Asian catfish</name>
    <name type="synonym">Macropteronotus magur</name>
    <dbReference type="NCBI Taxonomy" id="1594786"/>
    <lineage>
        <taxon>Eukaryota</taxon>
        <taxon>Metazoa</taxon>
        <taxon>Chordata</taxon>
        <taxon>Craniata</taxon>
        <taxon>Vertebrata</taxon>
        <taxon>Euteleostomi</taxon>
        <taxon>Actinopterygii</taxon>
        <taxon>Neopterygii</taxon>
        <taxon>Teleostei</taxon>
        <taxon>Ostariophysi</taxon>
        <taxon>Siluriformes</taxon>
        <taxon>Clariidae</taxon>
        <taxon>Clarias</taxon>
    </lineage>
</organism>